<feature type="domain" description="Nephrocystin 3-like N-terminal" evidence="3">
    <location>
        <begin position="72"/>
        <end position="257"/>
    </location>
</feature>
<reference evidence="4 5" key="1">
    <citation type="submission" date="2024-01" db="EMBL/GenBank/DDBJ databases">
        <title>A draft genome for a cacao thread blight-causing isolate of Paramarasmius palmivorus.</title>
        <authorList>
            <person name="Baruah I.K."/>
            <person name="Bukari Y."/>
            <person name="Amoako-Attah I."/>
            <person name="Meinhardt L.W."/>
            <person name="Bailey B.A."/>
            <person name="Cohen S.P."/>
        </authorList>
    </citation>
    <scope>NUCLEOTIDE SEQUENCE [LARGE SCALE GENOMIC DNA]</scope>
    <source>
        <strain evidence="4 5">GH-12</strain>
    </source>
</reference>
<gene>
    <name evidence="4" type="ORF">VNI00_015865</name>
</gene>
<dbReference type="Pfam" id="PF24883">
    <property type="entry name" value="NPHP3_N"/>
    <property type="match status" value="1"/>
</dbReference>
<keyword evidence="2" id="KW-0812">Transmembrane</keyword>
<accession>A0AAW0BIE7</accession>
<dbReference type="PANTHER" id="PTHR10039:SF5">
    <property type="entry name" value="NACHT DOMAIN-CONTAINING PROTEIN"/>
    <property type="match status" value="1"/>
</dbReference>
<name>A0AAW0BIE7_9AGAR</name>
<evidence type="ECO:0000256" key="1">
    <source>
        <dbReference type="ARBA" id="ARBA00022737"/>
    </source>
</evidence>
<dbReference type="AlphaFoldDB" id="A0AAW0BIE7"/>
<organism evidence="4 5">
    <name type="scientific">Paramarasmius palmivorus</name>
    <dbReference type="NCBI Taxonomy" id="297713"/>
    <lineage>
        <taxon>Eukaryota</taxon>
        <taxon>Fungi</taxon>
        <taxon>Dikarya</taxon>
        <taxon>Basidiomycota</taxon>
        <taxon>Agaricomycotina</taxon>
        <taxon>Agaricomycetes</taxon>
        <taxon>Agaricomycetidae</taxon>
        <taxon>Agaricales</taxon>
        <taxon>Marasmiineae</taxon>
        <taxon>Marasmiaceae</taxon>
        <taxon>Paramarasmius</taxon>
    </lineage>
</organism>
<evidence type="ECO:0000313" key="5">
    <source>
        <dbReference type="Proteomes" id="UP001383192"/>
    </source>
</evidence>
<keyword evidence="2" id="KW-0472">Membrane</keyword>
<keyword evidence="5" id="KW-1185">Reference proteome</keyword>
<evidence type="ECO:0000256" key="2">
    <source>
        <dbReference type="SAM" id="Phobius"/>
    </source>
</evidence>
<keyword evidence="1" id="KW-0677">Repeat</keyword>
<proteinExistence type="predicted"/>
<dbReference type="Proteomes" id="UP001383192">
    <property type="component" value="Unassembled WGS sequence"/>
</dbReference>
<protein>
    <recommendedName>
        <fullName evidence="3">Nephrocystin 3-like N-terminal domain-containing protein</fullName>
    </recommendedName>
</protein>
<dbReference type="InterPro" id="IPR056884">
    <property type="entry name" value="NPHP3-like_N"/>
</dbReference>
<dbReference type="PANTHER" id="PTHR10039">
    <property type="entry name" value="AMELOGENIN"/>
    <property type="match status" value="1"/>
</dbReference>
<evidence type="ECO:0000259" key="3">
    <source>
        <dbReference type="Pfam" id="PF24883"/>
    </source>
</evidence>
<feature type="transmembrane region" description="Helical" evidence="2">
    <location>
        <begin position="837"/>
        <end position="857"/>
    </location>
</feature>
<keyword evidence="2" id="KW-1133">Transmembrane helix</keyword>
<dbReference type="EMBL" id="JAYKXP010000110">
    <property type="protein sequence ID" value="KAK7025950.1"/>
    <property type="molecule type" value="Genomic_DNA"/>
</dbReference>
<sequence length="861" mass="96995">MAQGFSITGGAHNVVYGDQINNPMYNNFDSSVHEALKSVTAHAALNALHNSGQRFPPPNCLPGTRTKILADCNRWIMEQPASQRVFWIHGRAGVGKSAIMQNLSEQHVCKGKLLVGTQWPWHVCMRSQTGENARHRFAASFFFSRNDPTRDKLDPLVATIVYQFLTSEPLREVLGPLIIEAICQNPGVFQLSFEEQFRELILTPCLRVDPKSWENLPNLVVIDGIDECILLLSKERLIAIIREALPGCPLIFLVASRPEPRICQAFKHASFTSSLHHLLIGDSPESSRDITTYFHQQFTQLQETHHALHNLDSAWPGEEKIHQLVDRACGQFIFAKAVMTYLESDDDLPTERLDTILRIRVEDLSESPYPALDLLYHQILSTYRNWDEVREVLRLLITIPHQHLGPFDKPRMKKWSRTVERLRNSPCYTGRRYTDKLYAGKHKPSKLTGGTSFDTLPGPPPLLYLPCSSEYIETILGLKPGKVQSLLFRLHAVIEVPKVGSASIRISHTSFTEFLLDPARSQNYHVKEYTSLEYFDLVAQASLRAISVNSQEYCRSLSGLDPGFGLSHLSWNLLGSHEIPLLTSLGTQAPQTFIGKMESFLRSCRIASPPDTAAKELAKAVIHLEQCLYGLSSWYRIWFGKESSNENNIYILPPERQLPSPWSCYTVTCEKADIVKSLLESLSRCRVSMLEKDIHEDTYDSVHHLDSEKKNHLYVLKKLVAQRRQEFGLDPWPCTPPVTEDSLLDGAVNSFCRTDAILGEEDTNAVDEAGTRAEEANAATDSDVRTVPPYSRVFRHDAESGVPPDVAGTDSDRLQHVDPYEAIACLSNEEVGGEGDIFHLLFCVILPVLLILYYAILDIYA</sequence>
<evidence type="ECO:0000313" key="4">
    <source>
        <dbReference type="EMBL" id="KAK7025950.1"/>
    </source>
</evidence>
<comment type="caution">
    <text evidence="4">The sequence shown here is derived from an EMBL/GenBank/DDBJ whole genome shotgun (WGS) entry which is preliminary data.</text>
</comment>